<dbReference type="SUPFAM" id="SSF48452">
    <property type="entry name" value="TPR-like"/>
    <property type="match status" value="2"/>
</dbReference>
<proteinExistence type="predicted"/>
<dbReference type="HOGENOM" id="CLU_292368_0_0_0"/>
<dbReference type="SUPFAM" id="SSF52540">
    <property type="entry name" value="P-loop containing nucleoside triphosphate hydrolases"/>
    <property type="match status" value="1"/>
</dbReference>
<dbReference type="eggNOG" id="COG3629">
    <property type="taxonomic scope" value="Bacteria"/>
</dbReference>
<sequence>MLQPEPKSVEAMRPVYATLIGQLKNLPLKREGLALGLWGEPGIGKSYTVKELLQQTPCRSLSLHATAPLSELTRAFPSPAKLPAWAESLLRRLEQGEHVENEKSASALGALLGELAPVILHLEDLHEASPERLDWVGKLATMVKRTRGVALLVTSRVMPPAPFVAFRLEPLDAAGVRRLLEGEAGASLPPEALDWIYAQAAGNPLFTLEFFRHLARRGFLWNDGKRWRWRPPATSDVPLTVEALIERLLEETLLDPAVEAVLEARAILPVEVSASLWAEVAGLSREGLEAAHLELQRRGLMRGGKFAHPLFREVVLSRMPSLRRQGLARQALEALREGEPQAAADYVGAAGLGRKPALELLRRAAEGAKQLGNEAQAARWLARAAEYAQGEARGKLALEAASVLQHHDLPEAAQLVKLALPTPAATPETVRFYAHLLARQGRVPDLEALLGELPPRLREAVDLPALSISTYHIGGENARALETWEAHPELHPNPSPELLRAVAGSALATGQIERAQAFVRQGLAAPEAQAHPTLRCEFLSTQALIHYHRGEYALAEATLREVLEILAPLDVPRLQGTALVNRAAFLRMLGRYGEMRECLEKALLIRRQSADAKAYAFAQAALAEALIEQGDYERAEEALSEAIATLELYGPSRPLSATHSMANLLYRSQDTPIAKLLALKHAEQALRYSRQMGSPRLLREVLLDAAFAQTQAGYPERALALTAEAEGLVEAAGDSPYDTLQTHWAKGLALGALGNRIAAVGALQQALKLAQELHLEVDEHKIGLELDRLLKDPESARQRMEWFAERDLVNGVHLARRLFPELTQPTPPPPPDTRRLEVLGSLYFNGEPLRGHKRQELLALLLEARLAGKSEVGKIELLDRLYPGEAEEKAASSLKELIHTVRSMLGASVIVTTPSGYALGAAITSDLEEFLRTQDTGLWRGVYLEGLTPCYEAVRESVHLALRSRAEAVLETDPKEAARLGRILLEAEPYDLEALRLALEALRRSGNHKSLGRLYQEAKVRMLEVGETLPGSWQSFLIPAPT</sequence>
<dbReference type="InterPro" id="IPR036388">
    <property type="entry name" value="WH-like_DNA-bd_sf"/>
</dbReference>
<dbReference type="Gene3D" id="1.10.10.10">
    <property type="entry name" value="Winged helix-like DNA-binding domain superfamily/Winged helix DNA-binding domain"/>
    <property type="match status" value="1"/>
</dbReference>
<name>D7BHB4_ALLS1</name>
<dbReference type="eggNOG" id="COG3071">
    <property type="taxonomic scope" value="Bacteria"/>
</dbReference>
<dbReference type="eggNOG" id="COG0457">
    <property type="taxonomic scope" value="Bacteria"/>
</dbReference>
<dbReference type="STRING" id="526227.Mesil_0208"/>
<evidence type="ECO:0000256" key="2">
    <source>
        <dbReference type="ARBA" id="ARBA00022840"/>
    </source>
</evidence>
<dbReference type="PANTHER" id="PTHR16305">
    <property type="entry name" value="TESTICULAR SOLUBLE ADENYLYL CYCLASE"/>
    <property type="match status" value="1"/>
</dbReference>
<dbReference type="OrthoDB" id="32799at2"/>
<evidence type="ECO:0000313" key="3">
    <source>
        <dbReference type="EMBL" id="ADH62152.1"/>
    </source>
</evidence>
<dbReference type="SMART" id="SM00028">
    <property type="entry name" value="TPR"/>
    <property type="match status" value="4"/>
</dbReference>
<keyword evidence="4" id="KW-1185">Reference proteome</keyword>
<dbReference type="Pfam" id="PF13424">
    <property type="entry name" value="TPR_12"/>
    <property type="match status" value="1"/>
</dbReference>
<evidence type="ECO:0000256" key="1">
    <source>
        <dbReference type="ARBA" id="ARBA00022741"/>
    </source>
</evidence>
<dbReference type="Gene3D" id="1.25.40.10">
    <property type="entry name" value="Tetratricopeptide repeat domain"/>
    <property type="match status" value="1"/>
</dbReference>
<dbReference type="Proteomes" id="UP000001916">
    <property type="component" value="Chromosome"/>
</dbReference>
<organism evidence="3 4">
    <name type="scientific">Allomeiothermus silvanus (strain ATCC 700542 / DSM 9946 / NBRC 106475 / NCIMB 13440 / VI-R2)</name>
    <name type="common">Thermus silvanus</name>
    <dbReference type="NCBI Taxonomy" id="526227"/>
    <lineage>
        <taxon>Bacteria</taxon>
        <taxon>Thermotogati</taxon>
        <taxon>Deinococcota</taxon>
        <taxon>Deinococci</taxon>
        <taxon>Thermales</taxon>
        <taxon>Thermaceae</taxon>
        <taxon>Allomeiothermus</taxon>
    </lineage>
</organism>
<dbReference type="InterPro" id="IPR019734">
    <property type="entry name" value="TPR_rpt"/>
</dbReference>
<gene>
    <name evidence="3" type="ordered locus">Mesil_0208</name>
</gene>
<protein>
    <submittedName>
        <fullName evidence="3">Tetratricopeptide TPR_4</fullName>
    </submittedName>
</protein>
<dbReference type="GO" id="GO:0005524">
    <property type="term" value="F:ATP binding"/>
    <property type="evidence" value="ECO:0007669"/>
    <property type="project" value="UniProtKB-KW"/>
</dbReference>
<accession>D7BHB4</accession>
<evidence type="ECO:0000313" key="4">
    <source>
        <dbReference type="Proteomes" id="UP000001916"/>
    </source>
</evidence>
<dbReference type="PANTHER" id="PTHR16305:SF35">
    <property type="entry name" value="TRANSCRIPTIONAL ACTIVATOR DOMAIN"/>
    <property type="match status" value="1"/>
</dbReference>
<dbReference type="EMBL" id="CP002042">
    <property type="protein sequence ID" value="ADH62152.1"/>
    <property type="molecule type" value="Genomic_DNA"/>
</dbReference>
<dbReference type="InterPro" id="IPR027417">
    <property type="entry name" value="P-loop_NTPase"/>
</dbReference>
<dbReference type="InterPro" id="IPR011990">
    <property type="entry name" value="TPR-like_helical_dom_sf"/>
</dbReference>
<dbReference type="RefSeq" id="WP_013156759.1">
    <property type="nucleotide sequence ID" value="NC_014212.1"/>
</dbReference>
<dbReference type="KEGG" id="msv:Mesil_0208"/>
<keyword evidence="1" id="KW-0547">Nucleotide-binding</keyword>
<dbReference type="GO" id="GO:0004016">
    <property type="term" value="F:adenylate cyclase activity"/>
    <property type="evidence" value="ECO:0007669"/>
    <property type="project" value="TreeGrafter"/>
</dbReference>
<dbReference type="eggNOG" id="COG0470">
    <property type="taxonomic scope" value="Bacteria"/>
</dbReference>
<dbReference type="GO" id="GO:0005737">
    <property type="term" value="C:cytoplasm"/>
    <property type="evidence" value="ECO:0007669"/>
    <property type="project" value="TreeGrafter"/>
</dbReference>
<reference evidence="3 4" key="1">
    <citation type="journal article" date="2010" name="Stand. Genomic Sci.">
        <title>Complete genome sequence of Meiothermus silvanus type strain (VI-R2).</title>
        <authorList>
            <person name="Sikorski J."/>
            <person name="Tindall B.J."/>
            <person name="Lowry S."/>
            <person name="Lucas S."/>
            <person name="Nolan M."/>
            <person name="Copeland A."/>
            <person name="Glavina Del Rio T."/>
            <person name="Tice H."/>
            <person name="Cheng J.F."/>
            <person name="Han C."/>
            <person name="Pitluck S."/>
            <person name="Liolios K."/>
            <person name="Ivanova N."/>
            <person name="Mavromatis K."/>
            <person name="Mikhailova N."/>
            <person name="Pati A."/>
            <person name="Goodwin L."/>
            <person name="Chen A."/>
            <person name="Palaniappan K."/>
            <person name="Land M."/>
            <person name="Hauser L."/>
            <person name="Chang Y.J."/>
            <person name="Jeffries C.D."/>
            <person name="Rohde M."/>
            <person name="Goker M."/>
            <person name="Woyke T."/>
            <person name="Bristow J."/>
            <person name="Eisen J.A."/>
            <person name="Markowitz V."/>
            <person name="Hugenholtz P."/>
            <person name="Kyrpides N.C."/>
            <person name="Klenk H.P."/>
            <person name="Lapidus A."/>
        </authorList>
    </citation>
    <scope>NUCLEOTIDE SEQUENCE [LARGE SCALE GENOMIC DNA]</scope>
    <source>
        <strain evidence="4">ATCC 700542 / DSM 9946 / VI-R2</strain>
    </source>
</reference>
<dbReference type="AlphaFoldDB" id="D7BHB4"/>
<keyword evidence="2" id="KW-0067">ATP-binding</keyword>